<sequence>MTTMRSAIGRCAALALLAATASALSCSQRRESPALPLDDGANYSLGSPASDWAPGTLPGRYGEALDFSGAVVDAPVPAFAHRTALHRKNATARRRLAGGAATKAEQGLTPLFMGIGTHYAHVYVGTPPQRVSVIVDTGSHHTAFPCSGCKSCGKHTDPYFDPDKSSTLRRLGCSDCVAAARCVTKTCQVSQSYTEGSSWKAVQMKDAYYVGGTSLTEKASRDGSAWIATPFVFGCQTYETGLFRTQKADGIMGMSMHAQTLVPTMRSANALGHNSFSLCFMHGGGTMALGGVDERIHAKPMDFVPLAKNSGWFTVKMLDILVDGKSIGVPASTYATGKGTIVDSGTTDTYLPRRAADQFKRAWSNVMGSSPKYANTKIAYTAAQAAKLPTITFVFEGDVRVDMKADAYMEKAAGKYVPRVYLTEASGAVLGANFMQDHDVFFDAEHRRIGFATANCDYNHQSNRSR</sequence>
<keyword evidence="2" id="KW-0645">Protease</keyword>
<keyword evidence="4" id="KW-0064">Aspartyl protease</keyword>
<evidence type="ECO:0000313" key="9">
    <source>
        <dbReference type="EMBL" id="KAK7242267.1"/>
    </source>
</evidence>
<keyword evidence="10" id="KW-1185">Reference proteome</keyword>
<comment type="caution">
    <text evidence="9">The sequence shown here is derived from an EMBL/GenBank/DDBJ whole genome shotgun (WGS) entry which is preliminary data.</text>
</comment>
<dbReference type="Pfam" id="PF00026">
    <property type="entry name" value="Asp"/>
    <property type="match status" value="1"/>
</dbReference>
<evidence type="ECO:0000256" key="4">
    <source>
        <dbReference type="ARBA" id="ARBA00022750"/>
    </source>
</evidence>
<evidence type="ECO:0000256" key="5">
    <source>
        <dbReference type="ARBA" id="ARBA00022801"/>
    </source>
</evidence>
<accession>A0ABR1G1T4</accession>
<dbReference type="InterPro" id="IPR021109">
    <property type="entry name" value="Peptidase_aspartic_dom_sf"/>
</dbReference>
<comment type="similarity">
    <text evidence="1">Belongs to the peptidase A1 family.</text>
</comment>
<evidence type="ECO:0000313" key="10">
    <source>
        <dbReference type="Proteomes" id="UP001363151"/>
    </source>
</evidence>
<name>A0ABR1G1T4_AURAN</name>
<keyword evidence="3 7" id="KW-0732">Signal</keyword>
<feature type="signal peptide" evidence="7">
    <location>
        <begin position="1"/>
        <end position="23"/>
    </location>
</feature>
<dbReference type="SUPFAM" id="SSF50630">
    <property type="entry name" value="Acid proteases"/>
    <property type="match status" value="1"/>
</dbReference>
<protein>
    <submittedName>
        <fullName evidence="9">Aspartic-type endopeptidase</fullName>
    </submittedName>
</protein>
<evidence type="ECO:0000256" key="3">
    <source>
        <dbReference type="ARBA" id="ARBA00022729"/>
    </source>
</evidence>
<proteinExistence type="inferred from homology"/>
<dbReference type="Gene3D" id="2.40.70.10">
    <property type="entry name" value="Acid Proteases"/>
    <property type="match status" value="2"/>
</dbReference>
<feature type="domain" description="Peptidase A1" evidence="8">
    <location>
        <begin position="118"/>
        <end position="452"/>
    </location>
</feature>
<dbReference type="EMBL" id="JBBJCI010000146">
    <property type="protein sequence ID" value="KAK7242267.1"/>
    <property type="molecule type" value="Genomic_DNA"/>
</dbReference>
<reference evidence="9 10" key="1">
    <citation type="submission" date="2024-03" db="EMBL/GenBank/DDBJ databases">
        <title>Aureococcus anophagefferens CCMP1851 and Kratosvirus quantuckense: Draft genome of a second virus-susceptible host strain in the model system.</title>
        <authorList>
            <person name="Chase E."/>
            <person name="Truchon A.R."/>
            <person name="Schepens W."/>
            <person name="Wilhelm S.W."/>
        </authorList>
    </citation>
    <scope>NUCLEOTIDE SEQUENCE [LARGE SCALE GENOMIC DNA]</scope>
    <source>
        <strain evidence="9 10">CCMP1851</strain>
    </source>
</reference>
<evidence type="ECO:0000256" key="1">
    <source>
        <dbReference type="ARBA" id="ARBA00007447"/>
    </source>
</evidence>
<feature type="chain" id="PRO_5045200763" evidence="7">
    <location>
        <begin position="24"/>
        <end position="466"/>
    </location>
</feature>
<dbReference type="PROSITE" id="PS51257">
    <property type="entry name" value="PROKAR_LIPOPROTEIN"/>
    <property type="match status" value="1"/>
</dbReference>
<keyword evidence="6" id="KW-0865">Zymogen</keyword>
<keyword evidence="5" id="KW-0378">Hydrolase</keyword>
<evidence type="ECO:0000256" key="7">
    <source>
        <dbReference type="SAM" id="SignalP"/>
    </source>
</evidence>
<dbReference type="InterPro" id="IPR033121">
    <property type="entry name" value="PEPTIDASE_A1"/>
</dbReference>
<evidence type="ECO:0000259" key="8">
    <source>
        <dbReference type="PROSITE" id="PS51767"/>
    </source>
</evidence>
<dbReference type="PRINTS" id="PR00792">
    <property type="entry name" value="PEPSIN"/>
</dbReference>
<dbReference type="PROSITE" id="PS51767">
    <property type="entry name" value="PEPTIDASE_A1"/>
    <property type="match status" value="1"/>
</dbReference>
<dbReference type="InterPro" id="IPR001461">
    <property type="entry name" value="Aspartic_peptidase_A1"/>
</dbReference>
<dbReference type="Proteomes" id="UP001363151">
    <property type="component" value="Unassembled WGS sequence"/>
</dbReference>
<dbReference type="PANTHER" id="PTHR47965:SF12">
    <property type="entry name" value="ASPARTIC PROTEINASE 3-RELATED"/>
    <property type="match status" value="1"/>
</dbReference>
<organism evidence="9 10">
    <name type="scientific">Aureococcus anophagefferens</name>
    <name type="common">Harmful bloom alga</name>
    <dbReference type="NCBI Taxonomy" id="44056"/>
    <lineage>
        <taxon>Eukaryota</taxon>
        <taxon>Sar</taxon>
        <taxon>Stramenopiles</taxon>
        <taxon>Ochrophyta</taxon>
        <taxon>Pelagophyceae</taxon>
        <taxon>Pelagomonadales</taxon>
        <taxon>Pelagomonadaceae</taxon>
        <taxon>Aureococcus</taxon>
    </lineage>
</organism>
<dbReference type="PANTHER" id="PTHR47965">
    <property type="entry name" value="ASPARTYL PROTEASE-RELATED"/>
    <property type="match status" value="1"/>
</dbReference>
<gene>
    <name evidence="9" type="ORF">SO694_00013454</name>
</gene>
<evidence type="ECO:0000256" key="2">
    <source>
        <dbReference type="ARBA" id="ARBA00022670"/>
    </source>
</evidence>
<evidence type="ECO:0000256" key="6">
    <source>
        <dbReference type="ARBA" id="ARBA00023145"/>
    </source>
</evidence>